<keyword evidence="1" id="KW-0472">Membrane</keyword>
<name>A0AAV5TEM5_9BILA</name>
<dbReference type="Proteomes" id="UP001432027">
    <property type="component" value="Unassembled WGS sequence"/>
</dbReference>
<evidence type="ECO:0000313" key="2">
    <source>
        <dbReference type="EMBL" id="GMS92519.1"/>
    </source>
</evidence>
<dbReference type="InterPro" id="IPR019429">
    <property type="entry name" value="7TM_GPCR_serpentine_rcpt_Sri"/>
</dbReference>
<comment type="caution">
    <text evidence="2">The sequence shown here is derived from an EMBL/GenBank/DDBJ whole genome shotgun (WGS) entry which is preliminary data.</text>
</comment>
<dbReference type="PANTHER" id="PTHR45830:SF15">
    <property type="entry name" value="SERPENTINE RECEPTOR, CLASS I"/>
    <property type="match status" value="1"/>
</dbReference>
<keyword evidence="1" id="KW-1133">Transmembrane helix</keyword>
<accession>A0AAV5TEM5</accession>
<dbReference type="EMBL" id="BTSX01000004">
    <property type="protein sequence ID" value="GMS92519.1"/>
    <property type="molecule type" value="Genomic_DNA"/>
</dbReference>
<reference evidence="2" key="1">
    <citation type="submission" date="2023-10" db="EMBL/GenBank/DDBJ databases">
        <title>Genome assembly of Pristionchus species.</title>
        <authorList>
            <person name="Yoshida K."/>
            <person name="Sommer R.J."/>
        </authorList>
    </citation>
    <scope>NUCLEOTIDE SEQUENCE</scope>
    <source>
        <strain evidence="2">RS0144</strain>
    </source>
</reference>
<proteinExistence type="predicted"/>
<gene>
    <name evidence="2" type="ORF">PENTCL1PPCAC_14694</name>
</gene>
<dbReference type="PANTHER" id="PTHR45830">
    <property type="entry name" value="SERPENTINE RECEPTOR, CLASS I"/>
    <property type="match status" value="1"/>
</dbReference>
<feature type="transmembrane region" description="Helical" evidence="1">
    <location>
        <begin position="145"/>
        <end position="166"/>
    </location>
</feature>
<organism evidence="2 3">
    <name type="scientific">Pristionchus entomophagus</name>
    <dbReference type="NCBI Taxonomy" id="358040"/>
    <lineage>
        <taxon>Eukaryota</taxon>
        <taxon>Metazoa</taxon>
        <taxon>Ecdysozoa</taxon>
        <taxon>Nematoda</taxon>
        <taxon>Chromadorea</taxon>
        <taxon>Rhabditida</taxon>
        <taxon>Rhabditina</taxon>
        <taxon>Diplogasteromorpha</taxon>
        <taxon>Diplogasteroidea</taxon>
        <taxon>Neodiplogasteridae</taxon>
        <taxon>Pristionchus</taxon>
    </lineage>
</organism>
<keyword evidence="3" id="KW-1185">Reference proteome</keyword>
<evidence type="ECO:0008006" key="4">
    <source>
        <dbReference type="Google" id="ProtNLM"/>
    </source>
</evidence>
<sequence>MTEYHGYTMDFSWDREYFMPFIESYCLCFGWVQIGLAFILLYLLFNHSSMYSKEFRNAIAAFHIITILYDFHHSYLFIPYPLFPMPIFVCHGFLCRWGAPTRLLMTFNGLTGCGAAVAISVVVFMRLRNLLPFESRFRLSMRLSIVFMTVIGVLFMSNVVGFALYFGDDPRKTDIINRSEFVWLREQPDSLVWGDIFDTPAFDIGSFKSMPITEKIVFNCIHELLLQKYT</sequence>
<evidence type="ECO:0000256" key="1">
    <source>
        <dbReference type="SAM" id="Phobius"/>
    </source>
</evidence>
<feature type="transmembrane region" description="Helical" evidence="1">
    <location>
        <begin position="103"/>
        <end position="124"/>
    </location>
</feature>
<dbReference type="Pfam" id="PF10327">
    <property type="entry name" value="7TM_GPCR_Sri"/>
    <property type="match status" value="1"/>
</dbReference>
<protein>
    <recommendedName>
        <fullName evidence="4">G protein-coupled receptor</fullName>
    </recommendedName>
</protein>
<keyword evidence="1" id="KW-0812">Transmembrane</keyword>
<dbReference type="AlphaFoldDB" id="A0AAV5TEM5"/>
<feature type="transmembrane region" description="Helical" evidence="1">
    <location>
        <begin position="20"/>
        <end position="45"/>
    </location>
</feature>
<evidence type="ECO:0000313" key="3">
    <source>
        <dbReference type="Proteomes" id="UP001432027"/>
    </source>
</evidence>